<dbReference type="EC" id="1.15.1.1" evidence="2"/>
<dbReference type="Proteomes" id="UP000727907">
    <property type="component" value="Unassembled WGS sequence"/>
</dbReference>
<organism evidence="7 8">
    <name type="scientific">Reyranella humidisoli</name>
    <dbReference type="NCBI Taxonomy" id="2849149"/>
    <lineage>
        <taxon>Bacteria</taxon>
        <taxon>Pseudomonadati</taxon>
        <taxon>Pseudomonadota</taxon>
        <taxon>Alphaproteobacteria</taxon>
        <taxon>Hyphomicrobiales</taxon>
        <taxon>Reyranellaceae</taxon>
        <taxon>Reyranella</taxon>
    </lineage>
</organism>
<dbReference type="InterPro" id="IPR006311">
    <property type="entry name" value="TAT_signal"/>
</dbReference>
<dbReference type="InterPro" id="IPR001189">
    <property type="entry name" value="Mn/Fe_SOD"/>
</dbReference>
<evidence type="ECO:0000256" key="3">
    <source>
        <dbReference type="ARBA" id="ARBA00022723"/>
    </source>
</evidence>
<keyword evidence="8" id="KW-1185">Reference proteome</keyword>
<dbReference type="PANTHER" id="PTHR11404:SF6">
    <property type="entry name" value="SUPEROXIDE DISMUTASE [MN], MITOCHONDRIAL"/>
    <property type="match status" value="1"/>
</dbReference>
<dbReference type="InterPro" id="IPR019832">
    <property type="entry name" value="Mn/Fe_SOD_C"/>
</dbReference>
<name>A0ABS6IIJ7_9HYPH</name>
<sequence>MTAISRRSMAAGAGLLVGAIAIAARAQQVPPQLASAVPVPKVTLRPLTINPQKVKGLSANLLRTHHDTEYAGTVKKLNAIGEQLAKADFADMPPEKVGELKREEQTAHNAVVLHEIYFDGLAEAPTRPAGLLAQALSRDFGSLDRWKAEFVGTARSLASGTGWVILAYTPRDKRLFNYRAENDSMAPAAAVPLLVMDMYEHAYSGDYGTDIAKYIEAFVQAIKWTNAERLYREAMRV</sequence>
<evidence type="ECO:0000256" key="5">
    <source>
        <dbReference type="SAM" id="SignalP"/>
    </source>
</evidence>
<evidence type="ECO:0000313" key="7">
    <source>
        <dbReference type="EMBL" id="MBU8874131.1"/>
    </source>
</evidence>
<protein>
    <recommendedName>
        <fullName evidence="2">superoxide dismutase</fullName>
        <ecNumber evidence="2">1.15.1.1</ecNumber>
    </recommendedName>
</protein>
<keyword evidence="3" id="KW-0479">Metal-binding</keyword>
<evidence type="ECO:0000256" key="1">
    <source>
        <dbReference type="ARBA" id="ARBA00008714"/>
    </source>
</evidence>
<dbReference type="EMBL" id="JAHOPB010000001">
    <property type="protein sequence ID" value="MBU8874131.1"/>
    <property type="molecule type" value="Genomic_DNA"/>
</dbReference>
<evidence type="ECO:0000259" key="6">
    <source>
        <dbReference type="Pfam" id="PF02777"/>
    </source>
</evidence>
<dbReference type="Pfam" id="PF02777">
    <property type="entry name" value="Sod_Fe_C"/>
    <property type="match status" value="1"/>
</dbReference>
<dbReference type="InterPro" id="IPR050265">
    <property type="entry name" value="Fe/Mn_Superoxide_Dismutase"/>
</dbReference>
<dbReference type="PROSITE" id="PS51318">
    <property type="entry name" value="TAT"/>
    <property type="match status" value="1"/>
</dbReference>
<keyword evidence="4" id="KW-0560">Oxidoreductase</keyword>
<feature type="domain" description="Manganese/iron superoxide dismutase C-terminal" evidence="6">
    <location>
        <begin position="129"/>
        <end position="229"/>
    </location>
</feature>
<dbReference type="PANTHER" id="PTHR11404">
    <property type="entry name" value="SUPEROXIDE DISMUTASE 2"/>
    <property type="match status" value="1"/>
</dbReference>
<comment type="similarity">
    <text evidence="1">Belongs to the iron/manganese superoxide dismutase family.</text>
</comment>
<keyword evidence="5" id="KW-0732">Signal</keyword>
<evidence type="ECO:0000256" key="4">
    <source>
        <dbReference type="ARBA" id="ARBA00023002"/>
    </source>
</evidence>
<dbReference type="RefSeq" id="WP_216959132.1">
    <property type="nucleotide sequence ID" value="NZ_JAHOPB010000001.1"/>
</dbReference>
<proteinExistence type="inferred from homology"/>
<feature type="chain" id="PRO_5045324570" description="superoxide dismutase" evidence="5">
    <location>
        <begin position="27"/>
        <end position="237"/>
    </location>
</feature>
<evidence type="ECO:0000256" key="2">
    <source>
        <dbReference type="ARBA" id="ARBA00012682"/>
    </source>
</evidence>
<gene>
    <name evidence="7" type="ORF">KQ910_10175</name>
</gene>
<reference evidence="7 8" key="1">
    <citation type="submission" date="2021-06" db="EMBL/GenBank/DDBJ databases">
        <authorList>
            <person name="Lee D.H."/>
        </authorList>
    </citation>
    <scope>NUCLEOTIDE SEQUENCE [LARGE SCALE GENOMIC DNA]</scope>
    <source>
        <strain evidence="7 8">MMS21-HV4-11</strain>
    </source>
</reference>
<dbReference type="PIRSF" id="PIRSF000349">
    <property type="entry name" value="SODismutase"/>
    <property type="match status" value="1"/>
</dbReference>
<evidence type="ECO:0000313" key="8">
    <source>
        <dbReference type="Proteomes" id="UP000727907"/>
    </source>
</evidence>
<feature type="signal peptide" evidence="5">
    <location>
        <begin position="1"/>
        <end position="26"/>
    </location>
</feature>
<accession>A0ABS6IIJ7</accession>
<comment type="caution">
    <text evidence="7">The sequence shown here is derived from an EMBL/GenBank/DDBJ whole genome shotgun (WGS) entry which is preliminary data.</text>
</comment>